<dbReference type="PANTHER" id="PTHR43884">
    <property type="entry name" value="ACYL-COA DEHYDROGENASE"/>
    <property type="match status" value="1"/>
</dbReference>
<gene>
    <name evidence="8" type="ORF">UFOPK3564_00840</name>
</gene>
<evidence type="ECO:0000256" key="3">
    <source>
        <dbReference type="ARBA" id="ARBA00022630"/>
    </source>
</evidence>
<dbReference type="PANTHER" id="PTHR43884:SF20">
    <property type="entry name" value="ACYL-COA DEHYDROGENASE FADE28"/>
    <property type="match status" value="1"/>
</dbReference>
<evidence type="ECO:0000256" key="5">
    <source>
        <dbReference type="ARBA" id="ARBA00023002"/>
    </source>
</evidence>
<sequence>MDLSLTDEQEFLREAARGALKRVDTVAAAREALEDETKRPDLWKTIVEAGWTGLLTSEDGGGAGLGLYDAMLVAQECGRVLAPVPLVSTLPAATVLDAAGDEASAAVASGELRVAWLPAAPPTDQEPRWTTDPKGGILRATLPTATVDGSTATLSGAVHWVLDAAQAEALLVTAEGPDGPIAVLVDASASGVTVEGLWRYDATRPLGHVTLDGAQGRVVAADELALRRAWHVAQGLLAAEAVGTVDALLPVAIAYAKERHTFGRAIGSYQALKHQLVEVLRLLENAKSLLIYAAWAHENAPDELSLATAAARSGAEHALDVATRVQISVHGGIGATWEHDAPLFFRRAQLQRRLLGGAGGATDRVAGELLGGVVPA</sequence>
<evidence type="ECO:0000256" key="1">
    <source>
        <dbReference type="ARBA" id="ARBA00001974"/>
    </source>
</evidence>
<comment type="cofactor">
    <cofactor evidence="1">
        <name>FAD</name>
        <dbReference type="ChEBI" id="CHEBI:57692"/>
    </cofactor>
</comment>
<feature type="domain" description="Acyl-CoA dehydrogenase/oxidase N-terminal" evidence="7">
    <location>
        <begin position="6"/>
        <end position="103"/>
    </location>
</feature>
<organism evidence="8">
    <name type="scientific">freshwater metagenome</name>
    <dbReference type="NCBI Taxonomy" id="449393"/>
    <lineage>
        <taxon>unclassified sequences</taxon>
        <taxon>metagenomes</taxon>
        <taxon>ecological metagenomes</taxon>
    </lineage>
</organism>
<dbReference type="GO" id="GO:0003995">
    <property type="term" value="F:acyl-CoA dehydrogenase activity"/>
    <property type="evidence" value="ECO:0007669"/>
    <property type="project" value="TreeGrafter"/>
</dbReference>
<dbReference type="Gene3D" id="1.10.540.10">
    <property type="entry name" value="Acyl-CoA dehydrogenase/oxidase, N-terminal domain"/>
    <property type="match status" value="1"/>
</dbReference>
<dbReference type="InterPro" id="IPR009100">
    <property type="entry name" value="AcylCoA_DH/oxidase_NM_dom_sf"/>
</dbReference>
<keyword evidence="5" id="KW-0560">Oxidoreductase</keyword>
<accession>A0A6J7GFF6</accession>
<dbReference type="InterPro" id="IPR046373">
    <property type="entry name" value="Acyl-CoA_Oxase/DH_mid-dom_sf"/>
</dbReference>
<proteinExistence type="inferred from homology"/>
<dbReference type="GO" id="GO:0050660">
    <property type="term" value="F:flavin adenine dinucleotide binding"/>
    <property type="evidence" value="ECO:0007669"/>
    <property type="project" value="InterPro"/>
</dbReference>
<reference evidence="8" key="1">
    <citation type="submission" date="2020-05" db="EMBL/GenBank/DDBJ databases">
        <authorList>
            <person name="Chiriac C."/>
            <person name="Salcher M."/>
            <person name="Ghai R."/>
            <person name="Kavagutti S V."/>
        </authorList>
    </citation>
    <scope>NUCLEOTIDE SEQUENCE</scope>
</reference>
<dbReference type="SUPFAM" id="SSF47203">
    <property type="entry name" value="Acyl-CoA dehydrogenase C-terminal domain-like"/>
    <property type="match status" value="1"/>
</dbReference>
<dbReference type="Pfam" id="PF00441">
    <property type="entry name" value="Acyl-CoA_dh_1"/>
    <property type="match status" value="1"/>
</dbReference>
<protein>
    <submittedName>
        <fullName evidence="8">Unannotated protein</fullName>
    </submittedName>
</protein>
<dbReference type="InterPro" id="IPR037069">
    <property type="entry name" value="AcylCoA_DH/ox_N_sf"/>
</dbReference>
<evidence type="ECO:0000259" key="7">
    <source>
        <dbReference type="Pfam" id="PF02771"/>
    </source>
</evidence>
<dbReference type="InterPro" id="IPR036250">
    <property type="entry name" value="AcylCo_DH-like_C"/>
</dbReference>
<dbReference type="Pfam" id="PF02771">
    <property type="entry name" value="Acyl-CoA_dh_N"/>
    <property type="match status" value="1"/>
</dbReference>
<evidence type="ECO:0000256" key="2">
    <source>
        <dbReference type="ARBA" id="ARBA00009347"/>
    </source>
</evidence>
<dbReference type="EMBL" id="CAFBMK010000033">
    <property type="protein sequence ID" value="CAB4905338.1"/>
    <property type="molecule type" value="Genomic_DNA"/>
</dbReference>
<keyword evidence="3" id="KW-0285">Flavoprotein</keyword>
<dbReference type="Gene3D" id="1.20.140.10">
    <property type="entry name" value="Butyryl-CoA Dehydrogenase, subunit A, domain 3"/>
    <property type="match status" value="1"/>
</dbReference>
<evidence type="ECO:0000313" key="8">
    <source>
        <dbReference type="EMBL" id="CAB4905338.1"/>
    </source>
</evidence>
<dbReference type="Gene3D" id="2.40.110.10">
    <property type="entry name" value="Butyryl-CoA Dehydrogenase, subunit A, domain 2"/>
    <property type="match status" value="1"/>
</dbReference>
<dbReference type="InterPro" id="IPR013786">
    <property type="entry name" value="AcylCoA_DH/ox_N"/>
</dbReference>
<dbReference type="AlphaFoldDB" id="A0A6J7GFF6"/>
<comment type="similarity">
    <text evidence="2">Belongs to the acyl-CoA dehydrogenase family.</text>
</comment>
<keyword evidence="4" id="KW-0274">FAD</keyword>
<dbReference type="InterPro" id="IPR009075">
    <property type="entry name" value="AcylCo_DH/oxidase_C"/>
</dbReference>
<feature type="domain" description="Acyl-CoA dehydrogenase/oxidase C-terminal" evidence="6">
    <location>
        <begin position="235"/>
        <end position="356"/>
    </location>
</feature>
<dbReference type="SUPFAM" id="SSF56645">
    <property type="entry name" value="Acyl-CoA dehydrogenase NM domain-like"/>
    <property type="match status" value="1"/>
</dbReference>
<name>A0A6J7GFF6_9ZZZZ</name>
<evidence type="ECO:0000259" key="6">
    <source>
        <dbReference type="Pfam" id="PF00441"/>
    </source>
</evidence>
<evidence type="ECO:0000256" key="4">
    <source>
        <dbReference type="ARBA" id="ARBA00022827"/>
    </source>
</evidence>